<evidence type="ECO:0000256" key="1">
    <source>
        <dbReference type="ARBA" id="ARBA00001947"/>
    </source>
</evidence>
<dbReference type="FunFam" id="1.10.8.60:FF:000019">
    <property type="entry name" value="AFG3-like AAA ATPase 2"/>
    <property type="match status" value="1"/>
</dbReference>
<sequence>MLQIGVLRHGRLNLINTLNNVRTLSLGTCLRPTRNGDRQHLLFLQHPLICCVGKTSQRLSIKYRNLHSTSRCFQTPKEEGNKNQNNGRNLIFVGFLVSYLSFVLFRVLFARDGSDQSAEQPGVALASNVIHISWQDFVDDILPTGEVKQIRVISDHSVLAILHPNAKHKGKPVRYVKIENLKDTSNFEDLLWKEEKKLGINPVDGIPVKMREFVSLTTLIELILILAIIAGIIIGTRSAKKTLNSMSETFKQVLAPVSKVVKKTNVTFKDVAGMKEAKQEVMEFVDFLKKPSFYESLGAKMPRGCLLTGPPGVGKTLLAKAVATEADVPFIAKAGSDFVELIGGLGARRMRELFKEARGMSPCIIYIDEIDAVGAARDKHQRFGGSGEKDQTLNQLLVEMDGMLSKEHQVIILASTNRSDMLDKALLRPGRFDRVIQIELPNRNEREEILLRYLNDLKLSDKPPSYAPKLAAVTTGMSGADLANVCNEAAIYAAREGDKVITNKHLDYAVERVIAGAPKSATSVSPEERKVVAIHEAGHALIGWLLEHTDALAKVTIIPRTKAALGFARTVPSDRHLHTQEQLFDFMCMALGGRAAEDLVLGRYTQGAQDDLRKVTDMAYAQVKYLGFSEKIGPISFQDNTYIKPFSDALSNTMDVEVRDVVKKAYARAKSVLAENRTTLDTLSSELFRRESLNYDDVEKLIGPPAYADKKQTPTVPFGPYASDIEKEGQENSDKDSEKR</sequence>
<evidence type="ECO:0000313" key="20">
    <source>
        <dbReference type="EMBL" id="CAB3220453.1"/>
    </source>
</evidence>
<keyword evidence="14 18" id="KW-1133">Transmembrane helix</keyword>
<keyword evidence="15" id="KW-0482">Metalloprotease</keyword>
<name>A0A6F9D5T6_9ASCI</name>
<evidence type="ECO:0000256" key="2">
    <source>
        <dbReference type="ARBA" id="ARBA00004141"/>
    </source>
</evidence>
<feature type="region of interest" description="Disordered" evidence="17">
    <location>
        <begin position="704"/>
        <end position="740"/>
    </location>
</feature>
<dbReference type="InterPro" id="IPR003593">
    <property type="entry name" value="AAA+_ATPase"/>
</dbReference>
<dbReference type="PANTHER" id="PTHR43655">
    <property type="entry name" value="ATP-DEPENDENT PROTEASE"/>
    <property type="match status" value="1"/>
</dbReference>
<feature type="transmembrane region" description="Helical" evidence="18">
    <location>
        <begin position="90"/>
        <end position="109"/>
    </location>
</feature>
<evidence type="ECO:0000256" key="4">
    <source>
        <dbReference type="ARBA" id="ARBA00010044"/>
    </source>
</evidence>
<dbReference type="FunFam" id="1.20.58.760:FF:000003">
    <property type="entry name" value="AFG3-like AAA ATPase 2"/>
    <property type="match status" value="1"/>
</dbReference>
<evidence type="ECO:0000259" key="19">
    <source>
        <dbReference type="SMART" id="SM00382"/>
    </source>
</evidence>
<evidence type="ECO:0000256" key="5">
    <source>
        <dbReference type="ARBA" id="ARBA00010550"/>
    </source>
</evidence>
<dbReference type="Gene3D" id="3.40.1690.20">
    <property type="match status" value="1"/>
</dbReference>
<reference evidence="20" key="1">
    <citation type="submission" date="2020-04" db="EMBL/GenBank/DDBJ databases">
        <authorList>
            <person name="Neveu A P."/>
        </authorList>
    </citation>
    <scope>NUCLEOTIDE SEQUENCE</scope>
    <source>
        <tissue evidence="20">Whole embryo</tissue>
    </source>
</reference>
<evidence type="ECO:0000256" key="8">
    <source>
        <dbReference type="ARBA" id="ARBA00022723"/>
    </source>
</evidence>
<keyword evidence="8" id="KW-0479">Metal-binding</keyword>
<feature type="domain" description="AAA+ ATPase" evidence="19">
    <location>
        <begin position="301"/>
        <end position="442"/>
    </location>
</feature>
<dbReference type="GO" id="GO:0004222">
    <property type="term" value="F:metalloendopeptidase activity"/>
    <property type="evidence" value="ECO:0007669"/>
    <property type="project" value="InterPro"/>
</dbReference>
<dbReference type="GO" id="GO:0004176">
    <property type="term" value="F:ATP-dependent peptidase activity"/>
    <property type="evidence" value="ECO:0007669"/>
    <property type="project" value="InterPro"/>
</dbReference>
<dbReference type="InterPro" id="IPR003959">
    <property type="entry name" value="ATPase_AAA_core"/>
</dbReference>
<evidence type="ECO:0000256" key="14">
    <source>
        <dbReference type="ARBA" id="ARBA00022989"/>
    </source>
</evidence>
<evidence type="ECO:0000256" key="10">
    <source>
        <dbReference type="ARBA" id="ARBA00022801"/>
    </source>
</evidence>
<dbReference type="InterPro" id="IPR037219">
    <property type="entry name" value="Peptidase_M41-like"/>
</dbReference>
<keyword evidence="10" id="KW-0378">Hydrolase</keyword>
<gene>
    <name evidence="20" type="primary">Afg3l1</name>
</gene>
<evidence type="ECO:0000256" key="3">
    <source>
        <dbReference type="ARBA" id="ARBA00004173"/>
    </source>
</evidence>
<dbReference type="Gene3D" id="1.20.58.760">
    <property type="entry name" value="Peptidase M41"/>
    <property type="match status" value="1"/>
</dbReference>
<dbReference type="AlphaFoldDB" id="A0A6F9D5T6"/>
<accession>A0A6F9D5T6</accession>
<dbReference type="Pfam" id="PF01434">
    <property type="entry name" value="Peptidase_M41"/>
    <property type="match status" value="1"/>
</dbReference>
<dbReference type="EMBL" id="LR782769">
    <property type="protein sequence ID" value="CAB3220453.1"/>
    <property type="molecule type" value="mRNA"/>
</dbReference>
<dbReference type="Pfam" id="PF00004">
    <property type="entry name" value="AAA"/>
    <property type="match status" value="1"/>
</dbReference>
<evidence type="ECO:0000256" key="17">
    <source>
        <dbReference type="SAM" id="MobiDB-lite"/>
    </source>
</evidence>
<keyword evidence="12" id="KW-0067">ATP-binding</keyword>
<dbReference type="GO" id="GO:0005524">
    <property type="term" value="F:ATP binding"/>
    <property type="evidence" value="ECO:0007669"/>
    <property type="project" value="UniProtKB-KW"/>
</dbReference>
<dbReference type="Gene3D" id="3.40.50.300">
    <property type="entry name" value="P-loop containing nucleotide triphosphate hydrolases"/>
    <property type="match status" value="1"/>
</dbReference>
<keyword evidence="9" id="KW-0547">Nucleotide-binding</keyword>
<dbReference type="GO" id="GO:0034982">
    <property type="term" value="P:mitochondrial protein processing"/>
    <property type="evidence" value="ECO:0007669"/>
    <property type="project" value="TreeGrafter"/>
</dbReference>
<dbReference type="InterPro" id="IPR041569">
    <property type="entry name" value="AAA_lid_3"/>
</dbReference>
<organism evidence="20">
    <name type="scientific">Phallusia mammillata</name>
    <dbReference type="NCBI Taxonomy" id="59560"/>
    <lineage>
        <taxon>Eukaryota</taxon>
        <taxon>Metazoa</taxon>
        <taxon>Chordata</taxon>
        <taxon>Tunicata</taxon>
        <taxon>Ascidiacea</taxon>
        <taxon>Phlebobranchia</taxon>
        <taxon>Ascidiidae</taxon>
        <taxon>Phallusia</taxon>
    </lineage>
</organism>
<dbReference type="InterPro" id="IPR000642">
    <property type="entry name" value="Peptidase_M41"/>
</dbReference>
<evidence type="ECO:0000256" key="16">
    <source>
        <dbReference type="ARBA" id="ARBA00023136"/>
    </source>
</evidence>
<dbReference type="InterPro" id="IPR027417">
    <property type="entry name" value="P-loop_NTPase"/>
</dbReference>
<dbReference type="CDD" id="cd19501">
    <property type="entry name" value="RecA-like_FtsH"/>
    <property type="match status" value="1"/>
</dbReference>
<comment type="similarity">
    <text evidence="5">In the N-terminal section; belongs to the AAA ATPase family.</text>
</comment>
<keyword evidence="11" id="KW-0862">Zinc</keyword>
<evidence type="ECO:0000256" key="7">
    <source>
        <dbReference type="ARBA" id="ARBA00022692"/>
    </source>
</evidence>
<evidence type="ECO:0000256" key="15">
    <source>
        <dbReference type="ARBA" id="ARBA00023049"/>
    </source>
</evidence>
<comment type="cofactor">
    <cofactor evidence="1">
        <name>Zn(2+)</name>
        <dbReference type="ChEBI" id="CHEBI:29105"/>
    </cofactor>
</comment>
<evidence type="ECO:0000256" key="18">
    <source>
        <dbReference type="SAM" id="Phobius"/>
    </source>
</evidence>
<dbReference type="SMART" id="SM00382">
    <property type="entry name" value="AAA"/>
    <property type="match status" value="1"/>
</dbReference>
<dbReference type="InterPro" id="IPR050928">
    <property type="entry name" value="ATP-dep_Zn_Metalloprotease"/>
</dbReference>
<keyword evidence="6" id="KW-0645">Protease</keyword>
<feature type="transmembrane region" description="Helical" evidence="18">
    <location>
        <begin position="213"/>
        <end position="236"/>
    </location>
</feature>
<evidence type="ECO:0000256" key="6">
    <source>
        <dbReference type="ARBA" id="ARBA00022670"/>
    </source>
</evidence>
<dbReference type="GO" id="GO:0005745">
    <property type="term" value="C:m-AAA complex"/>
    <property type="evidence" value="ECO:0007669"/>
    <property type="project" value="TreeGrafter"/>
</dbReference>
<keyword evidence="13" id="KW-0809">Transit peptide</keyword>
<dbReference type="Gene3D" id="1.10.8.60">
    <property type="match status" value="1"/>
</dbReference>
<comment type="similarity">
    <text evidence="4">In the C-terminal section; belongs to the peptidase M41 family.</text>
</comment>
<dbReference type="GO" id="GO:0046872">
    <property type="term" value="F:metal ion binding"/>
    <property type="evidence" value="ECO:0007669"/>
    <property type="project" value="UniProtKB-KW"/>
</dbReference>
<dbReference type="PANTHER" id="PTHR43655:SF8">
    <property type="entry name" value="PARAPLEGIN"/>
    <property type="match status" value="1"/>
</dbReference>
<evidence type="ECO:0000256" key="13">
    <source>
        <dbReference type="ARBA" id="ARBA00022946"/>
    </source>
</evidence>
<keyword evidence="16 18" id="KW-0472">Membrane</keyword>
<feature type="compositionally biased region" description="Basic and acidic residues" evidence="17">
    <location>
        <begin position="724"/>
        <end position="740"/>
    </location>
</feature>
<dbReference type="FunFam" id="3.40.50.300:FF:000277">
    <property type="entry name" value="ATP-dependent zinc metalloprotease FtsH"/>
    <property type="match status" value="1"/>
</dbReference>
<dbReference type="SUPFAM" id="SSF140990">
    <property type="entry name" value="FtsH protease domain-like"/>
    <property type="match status" value="1"/>
</dbReference>
<evidence type="ECO:0000256" key="9">
    <source>
        <dbReference type="ARBA" id="ARBA00022741"/>
    </source>
</evidence>
<protein>
    <submittedName>
        <fullName evidence="20">Paraplegin-like</fullName>
    </submittedName>
</protein>
<keyword evidence="7 18" id="KW-0812">Transmembrane</keyword>
<dbReference type="GO" id="GO:0016887">
    <property type="term" value="F:ATP hydrolysis activity"/>
    <property type="evidence" value="ECO:0007669"/>
    <property type="project" value="InterPro"/>
</dbReference>
<evidence type="ECO:0000256" key="11">
    <source>
        <dbReference type="ARBA" id="ARBA00022833"/>
    </source>
</evidence>
<dbReference type="SUPFAM" id="SSF52540">
    <property type="entry name" value="P-loop containing nucleoside triphosphate hydrolases"/>
    <property type="match status" value="1"/>
</dbReference>
<dbReference type="Pfam" id="PF17862">
    <property type="entry name" value="AAA_lid_3"/>
    <property type="match status" value="1"/>
</dbReference>
<comment type="subcellular location">
    <subcellularLocation>
        <location evidence="2">Membrane</location>
        <topology evidence="2">Multi-pass membrane protein</topology>
    </subcellularLocation>
    <subcellularLocation>
        <location evidence="3">Mitochondrion</location>
    </subcellularLocation>
</comment>
<evidence type="ECO:0000256" key="12">
    <source>
        <dbReference type="ARBA" id="ARBA00022840"/>
    </source>
</evidence>
<proteinExistence type="evidence at transcript level"/>